<keyword evidence="1" id="KW-0812">Transmembrane</keyword>
<evidence type="ECO:0000313" key="3">
    <source>
        <dbReference type="EMBL" id="CAF4854879.1"/>
    </source>
</evidence>
<gene>
    <name evidence="2" type="ORF">KIK155_LOCUS26507</name>
    <name evidence="3" type="ORF">TOA249_LOCUS27197</name>
</gene>
<reference evidence="3" key="1">
    <citation type="submission" date="2021-02" db="EMBL/GenBank/DDBJ databases">
        <authorList>
            <person name="Nowell W R."/>
        </authorList>
    </citation>
    <scope>NUCLEOTIDE SEQUENCE</scope>
</reference>
<dbReference type="EMBL" id="CAJNYV010004830">
    <property type="protein sequence ID" value="CAF3698863.1"/>
    <property type="molecule type" value="Genomic_DNA"/>
</dbReference>
<feature type="transmembrane region" description="Helical" evidence="1">
    <location>
        <begin position="20"/>
        <end position="41"/>
    </location>
</feature>
<proteinExistence type="predicted"/>
<keyword evidence="1" id="KW-0472">Membrane</keyword>
<evidence type="ECO:0000313" key="4">
    <source>
        <dbReference type="Proteomes" id="UP000663838"/>
    </source>
</evidence>
<dbReference type="Gene3D" id="2.40.70.10">
    <property type="entry name" value="Acid Proteases"/>
    <property type="match status" value="1"/>
</dbReference>
<dbReference type="Proteomes" id="UP000663865">
    <property type="component" value="Unassembled WGS sequence"/>
</dbReference>
<dbReference type="AlphaFoldDB" id="A0A821SGK2"/>
<dbReference type="EMBL" id="CAJOBS010003393">
    <property type="protein sequence ID" value="CAF4854879.1"/>
    <property type="molecule type" value="Genomic_DNA"/>
</dbReference>
<dbReference type="InterPro" id="IPR021109">
    <property type="entry name" value="Peptidase_aspartic_dom_sf"/>
</dbReference>
<sequence length="881" mass="102886">MNLLCSVHALVQYRIHFRNVYYVFAHILVKYSALFTCWYNFLGSQCSYKLNIAYEILIRHCCKFDTPSSLDVSDFGGATVYKIDGGPDSLCWALATAKSWHGMDKKERNIWKKVEKTEVSMLREELVNEIRSNKTKYGISSDESSIQWNQYLCDQIELPDIFIQAYVNKYFTDTEIYFSNGVPILYKPFKALTDPPPIIRLEQKGIYHFNVIQFLNKDNIILTQPTDKTPPLNVKEIQIESDNEYLNKLTVKYLKDNWSEDNSSIIGKIKTDINSNDKIINIDEIWLNFGYDILHNYFDLTDDSFDDKDIHIKFRNVNNEPLETVYKVIKIAEIPESIVVKTQIDAIIPTKLKNICNHNLNIKSAGLCTMGLMDPYFCCIFDTCSSVNVMSESVANALLKSNMITESAPTQVHIKGSQGSEEKRMVRWVYSQPMLEEEWSFHNTTFAVFKDKDCHFCMLFGMSFMATNLISLNYAERTIELNNIKLCPLGIYSKEKGYMEKTVHEWYKTNNNLKFRNKNNINKPIKLMPEHKQIFESDLVNSMLKQIYLSKKLNISNYDDKTKSFLNKISDLETDHCFDYQNIKILGVTDKDFLDNLSIDPDKSMQIEKLNKLQIAVENYRLYNLKLIKQIQSNYINSINEENFDFIAHTKFVIEQEESLAKYNNIITYPEISCTESKLKIKFSKELESLNTEKNLLYDSIIEDFKKENAHKKLTKFQEIDEFNSYIWKSNKLNYKQKTTIMKMYLKIDKMNINNNYLQYINDLNELREQQSKDPELAMVIQSMNSGGGRWNIKVNNFAKAKQSLHLKEGLIVWYNRNQNFLLPVVPKDTLIHILSKEHAKDHAGHKKSIFKIKKSLYYPSIDEIALEIFSTCFNPIDRLG</sequence>
<evidence type="ECO:0000256" key="1">
    <source>
        <dbReference type="SAM" id="Phobius"/>
    </source>
</evidence>
<organism evidence="3 4">
    <name type="scientific">Rotaria socialis</name>
    <dbReference type="NCBI Taxonomy" id="392032"/>
    <lineage>
        <taxon>Eukaryota</taxon>
        <taxon>Metazoa</taxon>
        <taxon>Spiralia</taxon>
        <taxon>Gnathifera</taxon>
        <taxon>Rotifera</taxon>
        <taxon>Eurotatoria</taxon>
        <taxon>Bdelloidea</taxon>
        <taxon>Philodinida</taxon>
        <taxon>Philodinidae</taxon>
        <taxon>Rotaria</taxon>
    </lineage>
</organism>
<dbReference type="Proteomes" id="UP000663838">
    <property type="component" value="Unassembled WGS sequence"/>
</dbReference>
<comment type="caution">
    <text evidence="3">The sequence shown here is derived from an EMBL/GenBank/DDBJ whole genome shotgun (WGS) entry which is preliminary data.</text>
</comment>
<accession>A0A821SGK2</accession>
<name>A0A821SGK2_9BILA</name>
<keyword evidence="1" id="KW-1133">Transmembrane helix</keyword>
<evidence type="ECO:0000313" key="2">
    <source>
        <dbReference type="EMBL" id="CAF3698863.1"/>
    </source>
</evidence>
<protein>
    <submittedName>
        <fullName evidence="3">Uncharacterized protein</fullName>
    </submittedName>
</protein>